<organism evidence="3 4">
    <name type="scientific">Pristionchus fissidentatus</name>
    <dbReference type="NCBI Taxonomy" id="1538716"/>
    <lineage>
        <taxon>Eukaryota</taxon>
        <taxon>Metazoa</taxon>
        <taxon>Ecdysozoa</taxon>
        <taxon>Nematoda</taxon>
        <taxon>Chromadorea</taxon>
        <taxon>Rhabditida</taxon>
        <taxon>Rhabditina</taxon>
        <taxon>Diplogasteromorpha</taxon>
        <taxon>Diplogasteroidea</taxon>
        <taxon>Neodiplogasteridae</taxon>
        <taxon>Pristionchus</taxon>
    </lineage>
</organism>
<evidence type="ECO:0008006" key="5">
    <source>
        <dbReference type="Google" id="ProtNLM"/>
    </source>
</evidence>
<dbReference type="GO" id="GO:0034198">
    <property type="term" value="P:cellular response to amino acid starvation"/>
    <property type="evidence" value="ECO:0007669"/>
    <property type="project" value="TreeGrafter"/>
</dbReference>
<dbReference type="EMBL" id="BTSY01000006">
    <property type="protein sequence ID" value="GMT32893.1"/>
    <property type="molecule type" value="Genomic_DNA"/>
</dbReference>
<comment type="caution">
    <text evidence="3">The sequence shown here is derived from an EMBL/GenBank/DDBJ whole genome shotgun (WGS) entry which is preliminary data.</text>
</comment>
<dbReference type="InterPro" id="IPR009348">
    <property type="entry name" value="NPR2-like"/>
</dbReference>
<accession>A0AAV5WRL6</accession>
<dbReference type="GO" id="GO:1904262">
    <property type="term" value="P:negative regulation of TORC1 signaling"/>
    <property type="evidence" value="ECO:0007669"/>
    <property type="project" value="TreeGrafter"/>
</dbReference>
<protein>
    <recommendedName>
        <fullName evidence="5">Nitrogen permease regulator 2-like protein</fullName>
    </recommendedName>
</protein>
<dbReference type="Pfam" id="PF06218">
    <property type="entry name" value="NPR2"/>
    <property type="match status" value="1"/>
</dbReference>
<feature type="region of interest" description="Disordered" evidence="2">
    <location>
        <begin position="1"/>
        <end position="35"/>
    </location>
</feature>
<keyword evidence="4" id="KW-1185">Reference proteome</keyword>
<evidence type="ECO:0000313" key="3">
    <source>
        <dbReference type="EMBL" id="GMT32893.1"/>
    </source>
</evidence>
<evidence type="ECO:0000313" key="4">
    <source>
        <dbReference type="Proteomes" id="UP001432322"/>
    </source>
</evidence>
<dbReference type="GO" id="GO:0005096">
    <property type="term" value="F:GTPase activator activity"/>
    <property type="evidence" value="ECO:0007669"/>
    <property type="project" value="TreeGrafter"/>
</dbReference>
<evidence type="ECO:0000256" key="1">
    <source>
        <dbReference type="ARBA" id="ARBA00008433"/>
    </source>
</evidence>
<evidence type="ECO:0000256" key="2">
    <source>
        <dbReference type="SAM" id="MobiDB-lite"/>
    </source>
</evidence>
<dbReference type="GO" id="GO:0010508">
    <property type="term" value="P:positive regulation of autophagy"/>
    <property type="evidence" value="ECO:0007669"/>
    <property type="project" value="TreeGrafter"/>
</dbReference>
<reference evidence="3" key="1">
    <citation type="submission" date="2023-10" db="EMBL/GenBank/DDBJ databases">
        <title>Genome assembly of Pristionchus species.</title>
        <authorList>
            <person name="Yoshida K."/>
            <person name="Sommer R.J."/>
        </authorList>
    </citation>
    <scope>NUCLEOTIDE SEQUENCE</scope>
    <source>
        <strain evidence="3">RS5133</strain>
    </source>
</reference>
<dbReference type="PANTHER" id="PTHR12991">
    <property type="entry name" value="NITROGEN PERMEASE REGULATOR 2/TUMOR SUPPRESSOR CANDIDATE 4"/>
    <property type="match status" value="1"/>
</dbReference>
<feature type="compositionally biased region" description="Basic residues" evidence="2">
    <location>
        <begin position="1"/>
        <end position="12"/>
    </location>
</feature>
<dbReference type="AlphaFoldDB" id="A0AAV5WRL6"/>
<sequence>MTPPKPRHRPRPKSFTLNSFAENEPIDESESPPPILKCNLPKSPMEKEEISRIYADFLTVNVPKLTSIIYTEFDKDLGPIIRYQVPENRVAISKETFNSFSALILPKEDLLNKMIKVIFKECKIIGHPIGLDCPTYPRGRHIFNMCFIVPKDSSADCMYEPLVQKLNEYLVEVEQECFFLTQRTADVKTLMDKIFAEVNQKGECVIKVTDLTTMHLRLCPAYRGVEPPQVSLYMVPMLIRTIQRDESHRIIEKMDVLSQKIIPEIDGVRCVREIAAKVAIDADLVMRCIRNLVFYECVQLVPLLLYANTYVATEKLHPFYHDRPLIQNCLNFVGLRDHETGKKSTPIYADVFRLYLSLRCGMTLRKWVEAYDPRSYGVDERRFIQFGMFHKFLRKLSVYPIAKNRLSCPGKLSRQCDGTQCIEDLAVGHGIQPEVLLELLTESNRFEFICK</sequence>
<dbReference type="PANTHER" id="PTHR12991:SF10">
    <property type="entry name" value="GATOR COMPLEX PROTEIN NPRL2"/>
    <property type="match status" value="1"/>
</dbReference>
<gene>
    <name evidence="3" type="ORF">PFISCL1PPCAC_24190</name>
</gene>
<dbReference type="Proteomes" id="UP001432322">
    <property type="component" value="Unassembled WGS sequence"/>
</dbReference>
<dbReference type="GO" id="GO:0005774">
    <property type="term" value="C:vacuolar membrane"/>
    <property type="evidence" value="ECO:0007669"/>
    <property type="project" value="TreeGrafter"/>
</dbReference>
<comment type="similarity">
    <text evidence="1">Belongs to the NPR2 family.</text>
</comment>
<dbReference type="GO" id="GO:1990130">
    <property type="term" value="C:GATOR1 complex"/>
    <property type="evidence" value="ECO:0007669"/>
    <property type="project" value="TreeGrafter"/>
</dbReference>
<proteinExistence type="inferred from homology"/>
<name>A0AAV5WRL6_9BILA</name>